<accession>A0ACD5IS58</accession>
<proteinExistence type="predicted"/>
<dbReference type="Proteomes" id="UP000244623">
    <property type="component" value="Chromosome"/>
</dbReference>
<evidence type="ECO:0000313" key="2">
    <source>
        <dbReference type="Proteomes" id="UP000244623"/>
    </source>
</evidence>
<sequence>MRQISNEESILNNSAFDSQYIKATYHLNQDDDGYELDNIPFFVYGVSKGDVLAFQKNKDEFVASSVLKNNGHSTMRMYMNVEHRKNAVIYALQLLGGFTNSAVTSPLFSLDIPPEISFAAIDRFLKEKMNEGILDYEDACLQHAGIDAERIKQCKALINIKYFNH</sequence>
<organism evidence="1 2">
    <name type="scientific">Cronobacter turicensis</name>
    <dbReference type="NCBI Taxonomy" id="413502"/>
    <lineage>
        <taxon>Bacteria</taxon>
        <taxon>Pseudomonadati</taxon>
        <taxon>Pseudomonadota</taxon>
        <taxon>Gammaproteobacteria</taxon>
        <taxon>Enterobacterales</taxon>
        <taxon>Enterobacteriaceae</taxon>
        <taxon>Cronobacter</taxon>
    </lineage>
</organism>
<protein>
    <submittedName>
        <fullName evidence="1">DUF4265 domain-containing protein</fullName>
    </submittedName>
</protein>
<dbReference type="EMBL" id="CP187984">
    <property type="protein sequence ID" value="XSF54499.1"/>
    <property type="molecule type" value="Genomic_DNA"/>
</dbReference>
<reference evidence="1" key="1">
    <citation type="submission" date="2025-05" db="EMBL/GenBank/DDBJ databases">
        <title>FDA Reference Genome datasets for Cronobacter.</title>
        <authorList>
            <person name="Gopinath G.R."/>
        </authorList>
    </citation>
    <scope>NUCLEOTIDE SEQUENCE</scope>
    <source>
        <strain evidence="1">MOD1-Sh41s</strain>
    </source>
</reference>
<evidence type="ECO:0000313" key="1">
    <source>
        <dbReference type="EMBL" id="XSF54499.1"/>
    </source>
</evidence>
<name>A0ACD5IS58_9ENTR</name>
<gene>
    <name evidence="1" type="ORF">BS411_000690</name>
</gene>